<reference evidence="1" key="1">
    <citation type="submission" date="2025-08" db="UniProtKB">
        <authorList>
            <consortium name="RefSeq"/>
        </authorList>
    </citation>
    <scope>IDENTIFICATION</scope>
</reference>
<sequence>MGPDNDRDIVGNSCVFEVGSTSGTCNEQYNITSRTATKKGRKSRKFGCWNINEFPNSSFTLKHVSNCQFCRAKRFEYELPRFCCDNGSVKLIHYGLPTELLNLYLRNSEESEHFRTYVRMYNNMFAFTSLRVKYDRDLAKRNRGIYTFRVQKKMYHFIDDLCHRVNRLKIYSCISTIQIMR</sequence>
<accession>A0A1S4C3T9</accession>
<name>A0A1S4C3T9_TOBAC</name>
<dbReference type="PANTHER" id="PTHR45786:SF75">
    <property type="entry name" value="ATP-DEPENDENT DNA HELICASE"/>
    <property type="match status" value="1"/>
</dbReference>
<protein>
    <submittedName>
        <fullName evidence="1">Uncharacterized protein</fullName>
    </submittedName>
</protein>
<dbReference type="PaxDb" id="4097-A0A1S4C3T9"/>
<organism evidence="1">
    <name type="scientific">Nicotiana tabacum</name>
    <name type="common">Common tobacco</name>
    <dbReference type="NCBI Taxonomy" id="4097"/>
    <lineage>
        <taxon>Eukaryota</taxon>
        <taxon>Viridiplantae</taxon>
        <taxon>Streptophyta</taxon>
        <taxon>Embryophyta</taxon>
        <taxon>Tracheophyta</taxon>
        <taxon>Spermatophyta</taxon>
        <taxon>Magnoliopsida</taxon>
        <taxon>eudicotyledons</taxon>
        <taxon>Gunneridae</taxon>
        <taxon>Pentapetalae</taxon>
        <taxon>asterids</taxon>
        <taxon>lamiids</taxon>
        <taxon>Solanales</taxon>
        <taxon>Solanaceae</taxon>
        <taxon>Nicotianoideae</taxon>
        <taxon>Nicotianeae</taxon>
        <taxon>Nicotiana</taxon>
    </lineage>
</organism>
<gene>
    <name evidence="1" type="primary">LOC107814837</name>
</gene>
<dbReference type="OrthoDB" id="1930928at2759"/>
<dbReference type="PANTHER" id="PTHR45786">
    <property type="entry name" value="DNA BINDING PROTEIN-LIKE"/>
    <property type="match status" value="1"/>
</dbReference>
<evidence type="ECO:0000313" key="1">
    <source>
        <dbReference type="RefSeq" id="XP_016495795.1"/>
    </source>
</evidence>
<dbReference type="KEGG" id="nta:107814837"/>
<proteinExistence type="predicted"/>
<dbReference type="AlphaFoldDB" id="A0A1S4C3T9"/>
<dbReference type="STRING" id="4097.A0A1S4C3T9"/>
<dbReference type="RefSeq" id="XP_016495795.1">
    <property type="nucleotide sequence ID" value="XM_016640309.1"/>
</dbReference>